<dbReference type="PROSITE" id="PS51904">
    <property type="entry name" value="GLYCOSYL_HYDROL_F25_2"/>
    <property type="match status" value="1"/>
</dbReference>
<feature type="repeat" description="Cell wall-binding" evidence="3">
    <location>
        <begin position="83"/>
        <end position="102"/>
    </location>
</feature>
<protein>
    <submittedName>
        <fullName evidence="4">Glucan-binding YG repeat protein</fullName>
    </submittedName>
</protein>
<feature type="repeat" description="Cell wall-binding" evidence="3">
    <location>
        <begin position="103"/>
        <end position="122"/>
    </location>
</feature>
<dbReference type="SUPFAM" id="SSF51445">
    <property type="entry name" value="(Trans)glycosidases"/>
    <property type="match status" value="1"/>
</dbReference>
<feature type="repeat" description="Cell wall-binding" evidence="3">
    <location>
        <begin position="63"/>
        <end position="82"/>
    </location>
</feature>
<dbReference type="GO" id="GO:0009253">
    <property type="term" value="P:peptidoglycan catabolic process"/>
    <property type="evidence" value="ECO:0007669"/>
    <property type="project" value="InterPro"/>
</dbReference>
<keyword evidence="5" id="KW-1185">Reference proteome</keyword>
<dbReference type="Pfam" id="PF01183">
    <property type="entry name" value="Glyco_hydro_25"/>
    <property type="match status" value="1"/>
</dbReference>
<feature type="repeat" description="Cell wall-binding" evidence="3">
    <location>
        <begin position="262"/>
        <end position="281"/>
    </location>
</feature>
<evidence type="ECO:0000256" key="3">
    <source>
        <dbReference type="PROSITE-ProRule" id="PRU00591"/>
    </source>
</evidence>
<dbReference type="Gene3D" id="2.10.270.20">
    <property type="match status" value="1"/>
</dbReference>
<dbReference type="SUPFAM" id="SSF69360">
    <property type="entry name" value="Cell wall binding repeat"/>
    <property type="match status" value="2"/>
</dbReference>
<dbReference type="InterPro" id="IPR018337">
    <property type="entry name" value="Cell_wall/Cho-bd_repeat"/>
</dbReference>
<evidence type="ECO:0000313" key="5">
    <source>
        <dbReference type="Proteomes" id="UP000294743"/>
    </source>
</evidence>
<comment type="caution">
    <text evidence="4">The sequence shown here is derived from an EMBL/GenBank/DDBJ whole genome shotgun (WGS) entry which is preliminary data.</text>
</comment>
<dbReference type="OrthoDB" id="9808890at2"/>
<evidence type="ECO:0000256" key="2">
    <source>
        <dbReference type="ARBA" id="ARBA00022737"/>
    </source>
</evidence>
<sequence>MFGCLLESVELINNEKVLRKVSNLSTQDTINKQKLTTGVRMSATESWSYINGKWYLKRDGKIYTGWYKNNEGWHYFQKNGQMVTNWQFINGKWYYFNGRGIITTGWYKNNEGWHYFNQEGHMQTGWQVINEKQYLFSSRGIITTGWYENSEGWHYFNQEGHMLKGYVDVNGNTYIFKNNGVITTGWYFANDGVRFFNNQGHMYKGWSTINNKTYLFQNNGIMVTGWWKTNLGTHYFNNQGHMTSGWAQLGNVWYLFEDGVMHTGWFKNEEGWHYFDSQGHMLVGSQFINGIQCEFNERGILTTNLGWHVSNGSKQLYNVGGQVVKNYNGEVGRKLVIDVSAHQAIIDWDRVKNYGVDGVILRASYGYANDNSQVDAQLARNVRELERLQIPYGVYHFSYARTIEDGIGEAKYLFQTLRSVNAKPKLGIYYDLEYTSYVGDKSSQFYEELLKKFMGQADQELKSFGSYSLGVYANQNYFENKLTGSTFDKYKRWIANYGYNDGMAYSLSYRKPYMMWQYTSAGYIPGINTAVDQNVMFE</sequence>
<feature type="repeat" description="Cell wall-binding" evidence="3">
    <location>
        <begin position="203"/>
        <end position="222"/>
    </location>
</feature>
<dbReference type="GO" id="GO:0016998">
    <property type="term" value="P:cell wall macromolecule catabolic process"/>
    <property type="evidence" value="ECO:0007669"/>
    <property type="project" value="InterPro"/>
</dbReference>
<dbReference type="Gene3D" id="2.10.270.10">
    <property type="entry name" value="Cholin Binding"/>
    <property type="match status" value="3"/>
</dbReference>
<keyword evidence="2" id="KW-0677">Repeat</keyword>
<dbReference type="PANTHER" id="PTHR34135:SF2">
    <property type="entry name" value="LYSOZYME"/>
    <property type="match status" value="1"/>
</dbReference>
<dbReference type="Pfam" id="PF01473">
    <property type="entry name" value="Choline_bind_1"/>
    <property type="match status" value="2"/>
</dbReference>
<dbReference type="GO" id="GO:0003796">
    <property type="term" value="F:lysozyme activity"/>
    <property type="evidence" value="ECO:0007669"/>
    <property type="project" value="InterPro"/>
</dbReference>
<gene>
    <name evidence="4" type="ORF">EDD63_1591</name>
</gene>
<dbReference type="PROSITE" id="PS51170">
    <property type="entry name" value="CW"/>
    <property type="match status" value="5"/>
</dbReference>
<dbReference type="InterPro" id="IPR017853">
    <property type="entry name" value="GH"/>
</dbReference>
<evidence type="ECO:0000256" key="1">
    <source>
        <dbReference type="ARBA" id="ARBA00010646"/>
    </source>
</evidence>
<accession>A0A4R7Z9U8</accession>
<dbReference type="AlphaFoldDB" id="A0A4R7Z9U8"/>
<dbReference type="Proteomes" id="UP000294743">
    <property type="component" value="Unassembled WGS sequence"/>
</dbReference>
<dbReference type="InterPro" id="IPR002053">
    <property type="entry name" value="Glyco_hydro_25"/>
</dbReference>
<proteinExistence type="inferred from homology"/>
<dbReference type="EMBL" id="SODD01000059">
    <property type="protein sequence ID" value="TDW09698.1"/>
    <property type="molecule type" value="Genomic_DNA"/>
</dbReference>
<dbReference type="Pfam" id="PF19127">
    <property type="entry name" value="Choline_bind_3"/>
    <property type="match status" value="3"/>
</dbReference>
<name>A0A4R7Z9U8_9FIRM</name>
<dbReference type="PANTHER" id="PTHR34135">
    <property type="entry name" value="LYSOZYME"/>
    <property type="match status" value="1"/>
</dbReference>
<organism evidence="4 5">
    <name type="scientific">Breznakia blatticola</name>
    <dbReference type="NCBI Taxonomy" id="1754012"/>
    <lineage>
        <taxon>Bacteria</taxon>
        <taxon>Bacillati</taxon>
        <taxon>Bacillota</taxon>
        <taxon>Erysipelotrichia</taxon>
        <taxon>Erysipelotrichales</taxon>
        <taxon>Erysipelotrichaceae</taxon>
        <taxon>Breznakia</taxon>
    </lineage>
</organism>
<dbReference type="GO" id="GO:0016052">
    <property type="term" value="P:carbohydrate catabolic process"/>
    <property type="evidence" value="ECO:0007669"/>
    <property type="project" value="TreeGrafter"/>
</dbReference>
<comment type="similarity">
    <text evidence="1">Belongs to the glycosyl hydrolase 25 family.</text>
</comment>
<reference evidence="4 5" key="1">
    <citation type="submission" date="2019-03" db="EMBL/GenBank/DDBJ databases">
        <title>Genomic Encyclopedia of Type Strains, Phase IV (KMG-IV): sequencing the most valuable type-strain genomes for metagenomic binning, comparative biology and taxonomic classification.</title>
        <authorList>
            <person name="Goeker M."/>
        </authorList>
    </citation>
    <scope>NUCLEOTIDE SEQUENCE [LARGE SCALE GENOMIC DNA]</scope>
    <source>
        <strain evidence="4 5">DSM 28867</strain>
    </source>
</reference>
<evidence type="ECO:0000313" key="4">
    <source>
        <dbReference type="EMBL" id="TDW09698.1"/>
    </source>
</evidence>
<dbReference type="Gene3D" id="3.20.20.80">
    <property type="entry name" value="Glycosidases"/>
    <property type="match status" value="1"/>
</dbReference>